<dbReference type="KEGG" id="dha:DEHA2C05852g"/>
<reference evidence="2 3" key="1">
    <citation type="journal article" date="2004" name="Nature">
        <title>Genome evolution in yeasts.</title>
        <authorList>
            <consortium name="Genolevures"/>
            <person name="Dujon B."/>
            <person name="Sherman D."/>
            <person name="Fischer G."/>
            <person name="Durrens P."/>
            <person name="Casaregola S."/>
            <person name="Lafontaine I."/>
            <person name="de Montigny J."/>
            <person name="Marck C."/>
            <person name="Neuveglise C."/>
            <person name="Talla E."/>
            <person name="Goffard N."/>
            <person name="Frangeul L."/>
            <person name="Aigle M."/>
            <person name="Anthouard V."/>
            <person name="Babour A."/>
            <person name="Barbe V."/>
            <person name="Barnay S."/>
            <person name="Blanchin S."/>
            <person name="Beckerich J.M."/>
            <person name="Beyne E."/>
            <person name="Bleykasten C."/>
            <person name="Boisrame A."/>
            <person name="Boyer J."/>
            <person name="Cattolico L."/>
            <person name="Confanioleri F."/>
            <person name="de Daruvar A."/>
            <person name="Despons L."/>
            <person name="Fabre E."/>
            <person name="Fairhead C."/>
            <person name="Ferry-Dumazet H."/>
            <person name="Groppi A."/>
            <person name="Hantraye F."/>
            <person name="Hennequin C."/>
            <person name="Jauniaux N."/>
            <person name="Joyet P."/>
            <person name="Kachouri R."/>
            <person name="Kerrest A."/>
            <person name="Koszul R."/>
            <person name="Lemaire M."/>
            <person name="Lesur I."/>
            <person name="Ma L."/>
            <person name="Muller H."/>
            <person name="Nicaud J.M."/>
            <person name="Nikolski M."/>
            <person name="Oztas S."/>
            <person name="Ozier-Kalogeropoulos O."/>
            <person name="Pellenz S."/>
            <person name="Potier S."/>
            <person name="Richard G.F."/>
            <person name="Straub M.L."/>
            <person name="Suleau A."/>
            <person name="Swennene D."/>
            <person name="Tekaia F."/>
            <person name="Wesolowski-Louvel M."/>
            <person name="Westhof E."/>
            <person name="Wirth B."/>
            <person name="Zeniou-Meyer M."/>
            <person name="Zivanovic I."/>
            <person name="Bolotin-Fukuhara M."/>
            <person name="Thierry A."/>
            <person name="Bouchier C."/>
            <person name="Caudron B."/>
            <person name="Scarpelli C."/>
            <person name="Gaillardin C."/>
            <person name="Weissenbach J."/>
            <person name="Wincker P."/>
            <person name="Souciet J.L."/>
        </authorList>
    </citation>
    <scope>NUCLEOTIDE SEQUENCE [LARGE SCALE GENOMIC DNA]</scope>
    <source>
        <strain evidence="3">ATCC 36239 / CBS 767 / BCRC 21394 / JCM 1990 / NBRC 0083 / IGC 2968</strain>
    </source>
</reference>
<feature type="chain" id="PRO_5004272293" evidence="1">
    <location>
        <begin position="19"/>
        <end position="156"/>
    </location>
</feature>
<protein>
    <submittedName>
        <fullName evidence="2">DEHA2C05852p</fullName>
    </submittedName>
</protein>
<sequence>MRLDYLFLVLAFAFKINADDTIKLDGYNKPEEKKMKEYCRKPTSGEYTLMSDVSTSSLGFEGTDGGSILYAVFDNNCNLKGFAGRPAGSTPWTIPKEEFGGTNDIVITDVSYGSMRNGRSWLRANYKGKDYEGENCEEHDAGAPNKTAFYCQVDLG</sequence>
<evidence type="ECO:0000313" key="3">
    <source>
        <dbReference type="Proteomes" id="UP000000599"/>
    </source>
</evidence>
<dbReference type="GeneID" id="2900392"/>
<dbReference type="EMBL" id="CR382135">
    <property type="protein sequence ID" value="CAG85998.2"/>
    <property type="molecule type" value="Genomic_DNA"/>
</dbReference>
<dbReference type="HOGENOM" id="CLU_1686514_0_0_1"/>
<dbReference type="InParanoid" id="Q6BV27"/>
<dbReference type="AlphaFoldDB" id="Q6BV27"/>
<keyword evidence="1" id="KW-0732">Signal</keyword>
<accession>Q6BV27</accession>
<gene>
    <name evidence="2" type="ordered locus">DEHA2C05852g</name>
</gene>
<dbReference type="VEuPathDB" id="FungiDB:DEHA2C05852g"/>
<organism evidence="2 3">
    <name type="scientific">Debaryomyces hansenii (strain ATCC 36239 / CBS 767 / BCRC 21394 / JCM 1990 / NBRC 0083 / IGC 2968)</name>
    <name type="common">Yeast</name>
    <name type="synonym">Torulaspora hansenii</name>
    <dbReference type="NCBI Taxonomy" id="284592"/>
    <lineage>
        <taxon>Eukaryota</taxon>
        <taxon>Fungi</taxon>
        <taxon>Dikarya</taxon>
        <taxon>Ascomycota</taxon>
        <taxon>Saccharomycotina</taxon>
        <taxon>Pichiomycetes</taxon>
        <taxon>Debaryomycetaceae</taxon>
        <taxon>Debaryomyces</taxon>
    </lineage>
</organism>
<proteinExistence type="predicted"/>
<feature type="signal peptide" evidence="1">
    <location>
        <begin position="1"/>
        <end position="18"/>
    </location>
</feature>
<evidence type="ECO:0000256" key="1">
    <source>
        <dbReference type="SAM" id="SignalP"/>
    </source>
</evidence>
<dbReference type="RefSeq" id="XP_457942.2">
    <property type="nucleotide sequence ID" value="XM_457942.1"/>
</dbReference>
<name>Q6BV27_DEBHA</name>
<dbReference type="Proteomes" id="UP000000599">
    <property type="component" value="Chromosome C"/>
</dbReference>
<keyword evidence="3" id="KW-1185">Reference proteome</keyword>
<evidence type="ECO:0000313" key="2">
    <source>
        <dbReference type="EMBL" id="CAG85998.2"/>
    </source>
</evidence>